<protein>
    <submittedName>
        <fullName evidence="10">ABC transporter permease</fullName>
    </submittedName>
</protein>
<feature type="transmembrane region" description="Helical" evidence="7">
    <location>
        <begin position="169"/>
        <end position="191"/>
    </location>
</feature>
<dbReference type="PANTHER" id="PTHR43163:SF9">
    <property type="entry name" value="ABC TRANSPORTER PERMEASE PROTEIN"/>
    <property type="match status" value="1"/>
</dbReference>
<dbReference type="GO" id="GO:0005886">
    <property type="term" value="C:plasma membrane"/>
    <property type="evidence" value="ECO:0007669"/>
    <property type="project" value="UniProtKB-SubCell"/>
</dbReference>
<comment type="caution">
    <text evidence="10">The sequence shown here is derived from an EMBL/GenBank/DDBJ whole genome shotgun (WGS) entry which is preliminary data.</text>
</comment>
<evidence type="ECO:0000256" key="5">
    <source>
        <dbReference type="ARBA" id="ARBA00022989"/>
    </source>
</evidence>
<feature type="transmembrane region" description="Helical" evidence="7">
    <location>
        <begin position="76"/>
        <end position="96"/>
    </location>
</feature>
<dbReference type="Pfam" id="PF00528">
    <property type="entry name" value="BPD_transp_1"/>
    <property type="match status" value="1"/>
</dbReference>
<feature type="compositionally biased region" description="Basic and acidic residues" evidence="8">
    <location>
        <begin position="32"/>
        <end position="45"/>
    </location>
</feature>
<feature type="transmembrane region" description="Helical" evidence="7">
    <location>
        <begin position="318"/>
        <end position="340"/>
    </location>
</feature>
<evidence type="ECO:0000313" key="10">
    <source>
        <dbReference type="EMBL" id="NMW64825.1"/>
    </source>
</evidence>
<dbReference type="PROSITE" id="PS50928">
    <property type="entry name" value="ABC_TM1"/>
    <property type="match status" value="1"/>
</dbReference>
<evidence type="ECO:0000313" key="11">
    <source>
        <dbReference type="Proteomes" id="UP000578252"/>
    </source>
</evidence>
<gene>
    <name evidence="10" type="ORF">HHJ78_04595</name>
</gene>
<dbReference type="InterPro" id="IPR035906">
    <property type="entry name" value="MetI-like_sf"/>
</dbReference>
<evidence type="ECO:0000256" key="8">
    <source>
        <dbReference type="SAM" id="MobiDB-lite"/>
    </source>
</evidence>
<keyword evidence="6 7" id="KW-0472">Membrane</keyword>
<dbReference type="GO" id="GO:0055085">
    <property type="term" value="P:transmembrane transport"/>
    <property type="evidence" value="ECO:0007669"/>
    <property type="project" value="InterPro"/>
</dbReference>
<evidence type="ECO:0000256" key="6">
    <source>
        <dbReference type="ARBA" id="ARBA00023136"/>
    </source>
</evidence>
<dbReference type="EMBL" id="JABCUR010000003">
    <property type="protein sequence ID" value="NMW64825.1"/>
    <property type="molecule type" value="Genomic_DNA"/>
</dbReference>
<keyword evidence="4 7" id="KW-0812">Transmembrane</keyword>
<keyword evidence="3" id="KW-1003">Cell membrane</keyword>
<accession>A0A7Y0U0Q2</accession>
<dbReference type="InterPro" id="IPR000515">
    <property type="entry name" value="MetI-like"/>
</dbReference>
<name>A0A7Y0U0Q2_9ACTO</name>
<sequence>MGEIKPSYNVATASESYHDSDASRMSETPRQAPHEPSKITDKATEATEATTTGASLRQARRRERRHQVLVLVRNRLLVLPVLLVAISLGVFLLAAVSPLNPLVAYLGDRYQFLNAAQRESIAKALNLDQSWHGAWLAWASDLVHGNLGFSRTYNQPVAQVLAERFEATLVLSGVGLALAFVLSILLGMLGLRWNWLGRVFQILMLFIQAIPPFVLALGAMLFLALGTGWFPAGGRSAPDAATPWEWSYLILPASVLALSQMPWMLLTLWERAQENLHSDWWKAGIGRGIPKGTLIRRCVLPLSLAPTITMVGMRLPELIVGAVLVEEVFSWGGLAAALVASAKGLDLPLLTFLTLASAALVIIGNLVADVLYLYFDPRVRYVS</sequence>
<evidence type="ECO:0000256" key="3">
    <source>
        <dbReference type="ARBA" id="ARBA00022475"/>
    </source>
</evidence>
<dbReference type="CDD" id="cd06261">
    <property type="entry name" value="TM_PBP2"/>
    <property type="match status" value="1"/>
</dbReference>
<dbReference type="AlphaFoldDB" id="A0A7Y0U0Q2"/>
<proteinExistence type="inferred from homology"/>
<comment type="subcellular location">
    <subcellularLocation>
        <location evidence="1 7">Cell membrane</location>
        <topology evidence="1 7">Multi-pass membrane protein</topology>
    </subcellularLocation>
</comment>
<dbReference type="RefSeq" id="WP_169771783.1">
    <property type="nucleotide sequence ID" value="NZ_JABCUR010000003.1"/>
</dbReference>
<dbReference type="Proteomes" id="UP000578252">
    <property type="component" value="Unassembled WGS sequence"/>
</dbReference>
<feature type="transmembrane region" description="Helical" evidence="7">
    <location>
        <begin position="352"/>
        <end position="375"/>
    </location>
</feature>
<feature type="transmembrane region" description="Helical" evidence="7">
    <location>
        <begin position="203"/>
        <end position="226"/>
    </location>
</feature>
<feature type="transmembrane region" description="Helical" evidence="7">
    <location>
        <begin position="246"/>
        <end position="269"/>
    </location>
</feature>
<dbReference type="Gene3D" id="1.10.3720.10">
    <property type="entry name" value="MetI-like"/>
    <property type="match status" value="1"/>
</dbReference>
<evidence type="ECO:0000259" key="9">
    <source>
        <dbReference type="PROSITE" id="PS50928"/>
    </source>
</evidence>
<keyword evidence="2 7" id="KW-0813">Transport</keyword>
<comment type="similarity">
    <text evidence="7">Belongs to the binding-protein-dependent transport system permease family.</text>
</comment>
<feature type="region of interest" description="Disordered" evidence="8">
    <location>
        <begin position="1"/>
        <end position="59"/>
    </location>
</feature>
<feature type="domain" description="ABC transmembrane type-1" evidence="9">
    <location>
        <begin position="165"/>
        <end position="372"/>
    </location>
</feature>
<reference evidence="10 11" key="1">
    <citation type="submission" date="2020-04" db="EMBL/GenBank/DDBJ databases">
        <title>Antimicrobial susceptibility and clonality of vaginal-derived multi-drug resistant Mobiluncus isolates in China.</title>
        <authorList>
            <person name="Zhang X."/>
        </authorList>
    </citation>
    <scope>NUCLEOTIDE SEQUENCE [LARGE SCALE GENOMIC DNA]</scope>
    <source>
        <strain evidence="10 11">13</strain>
    </source>
</reference>
<evidence type="ECO:0000256" key="1">
    <source>
        <dbReference type="ARBA" id="ARBA00004651"/>
    </source>
</evidence>
<dbReference type="PANTHER" id="PTHR43163">
    <property type="entry name" value="DIPEPTIDE TRANSPORT SYSTEM PERMEASE PROTEIN DPPB-RELATED"/>
    <property type="match status" value="1"/>
</dbReference>
<keyword evidence="5 7" id="KW-1133">Transmembrane helix</keyword>
<evidence type="ECO:0000256" key="7">
    <source>
        <dbReference type="RuleBase" id="RU363032"/>
    </source>
</evidence>
<organism evidence="10 11">
    <name type="scientific">Mobiluncus mulieris</name>
    <dbReference type="NCBI Taxonomy" id="2052"/>
    <lineage>
        <taxon>Bacteria</taxon>
        <taxon>Bacillati</taxon>
        <taxon>Actinomycetota</taxon>
        <taxon>Actinomycetes</taxon>
        <taxon>Actinomycetales</taxon>
        <taxon>Actinomycetaceae</taxon>
        <taxon>Mobiluncus</taxon>
    </lineage>
</organism>
<evidence type="ECO:0000256" key="4">
    <source>
        <dbReference type="ARBA" id="ARBA00022692"/>
    </source>
</evidence>
<dbReference type="SUPFAM" id="SSF161098">
    <property type="entry name" value="MetI-like"/>
    <property type="match status" value="1"/>
</dbReference>
<evidence type="ECO:0000256" key="2">
    <source>
        <dbReference type="ARBA" id="ARBA00022448"/>
    </source>
</evidence>